<evidence type="ECO:0000313" key="2">
    <source>
        <dbReference type="EMBL" id="GAA4611278.1"/>
    </source>
</evidence>
<evidence type="ECO:0000256" key="1">
    <source>
        <dbReference type="SAM" id="MobiDB-lite"/>
    </source>
</evidence>
<gene>
    <name evidence="2" type="ORF">GCM10023195_47690</name>
</gene>
<keyword evidence="3" id="KW-1185">Reference proteome</keyword>
<evidence type="ECO:0000313" key="3">
    <source>
        <dbReference type="Proteomes" id="UP001500212"/>
    </source>
</evidence>
<dbReference type="Proteomes" id="UP001500212">
    <property type="component" value="Unassembled WGS sequence"/>
</dbReference>
<protein>
    <submittedName>
        <fullName evidence="2">Uncharacterized protein</fullName>
    </submittedName>
</protein>
<name>A0ABP8TQ53_9ACTN</name>
<organism evidence="2 3">
    <name type="scientific">Actinoallomurus liliacearum</name>
    <dbReference type="NCBI Taxonomy" id="1080073"/>
    <lineage>
        <taxon>Bacteria</taxon>
        <taxon>Bacillati</taxon>
        <taxon>Actinomycetota</taxon>
        <taxon>Actinomycetes</taxon>
        <taxon>Streptosporangiales</taxon>
        <taxon>Thermomonosporaceae</taxon>
        <taxon>Actinoallomurus</taxon>
    </lineage>
</organism>
<comment type="caution">
    <text evidence="2">The sequence shown here is derived from an EMBL/GenBank/DDBJ whole genome shotgun (WGS) entry which is preliminary data.</text>
</comment>
<feature type="region of interest" description="Disordered" evidence="1">
    <location>
        <begin position="1"/>
        <end position="30"/>
    </location>
</feature>
<sequence>MRPEGPAADRGSAVRSYELPDASVGGNGLRPEAAHASWADIRALACGGPEPTGLEAGSSQAADTCA</sequence>
<proteinExistence type="predicted"/>
<feature type="region of interest" description="Disordered" evidence="1">
    <location>
        <begin position="46"/>
        <end position="66"/>
    </location>
</feature>
<accession>A0ABP8TQ53</accession>
<reference evidence="3" key="1">
    <citation type="journal article" date="2019" name="Int. J. Syst. Evol. Microbiol.">
        <title>The Global Catalogue of Microorganisms (GCM) 10K type strain sequencing project: providing services to taxonomists for standard genome sequencing and annotation.</title>
        <authorList>
            <consortium name="The Broad Institute Genomics Platform"/>
            <consortium name="The Broad Institute Genome Sequencing Center for Infectious Disease"/>
            <person name="Wu L."/>
            <person name="Ma J."/>
        </authorList>
    </citation>
    <scope>NUCLEOTIDE SEQUENCE [LARGE SCALE GENOMIC DNA]</scope>
    <source>
        <strain evidence="3">JCM 17938</strain>
    </source>
</reference>
<feature type="compositionally biased region" description="Polar residues" evidence="1">
    <location>
        <begin position="57"/>
        <end position="66"/>
    </location>
</feature>
<dbReference type="EMBL" id="BAABHJ010000016">
    <property type="protein sequence ID" value="GAA4611278.1"/>
    <property type="molecule type" value="Genomic_DNA"/>
</dbReference>